<dbReference type="InterPro" id="IPR036688">
    <property type="entry name" value="MoeA_C_domain_IV_sf"/>
</dbReference>
<dbReference type="Gene3D" id="2.170.190.11">
    <property type="entry name" value="Molybdopterin biosynthesis moea protein, domain 3"/>
    <property type="match status" value="1"/>
</dbReference>
<evidence type="ECO:0000256" key="13">
    <source>
        <dbReference type="RuleBase" id="RU365090"/>
    </source>
</evidence>
<dbReference type="NCBIfam" id="TIGR00177">
    <property type="entry name" value="molyb_syn"/>
    <property type="match status" value="1"/>
</dbReference>
<comment type="function">
    <text evidence="2 13">Catalyzes the insertion of molybdate into adenylated molybdopterin with the concomitant release of AMP.</text>
</comment>
<comment type="catalytic activity">
    <reaction evidence="12">
        <text>adenylyl-molybdopterin + molybdate = Mo-molybdopterin + AMP + H(+)</text>
        <dbReference type="Rhea" id="RHEA:35047"/>
        <dbReference type="ChEBI" id="CHEBI:15378"/>
        <dbReference type="ChEBI" id="CHEBI:36264"/>
        <dbReference type="ChEBI" id="CHEBI:62727"/>
        <dbReference type="ChEBI" id="CHEBI:71302"/>
        <dbReference type="ChEBI" id="CHEBI:456215"/>
        <dbReference type="EC" id="2.10.1.1"/>
    </reaction>
</comment>
<feature type="domain" description="MoaB/Mog" evidence="14">
    <location>
        <begin position="186"/>
        <end position="324"/>
    </location>
</feature>
<dbReference type="Gene3D" id="3.40.980.10">
    <property type="entry name" value="MoaB/Mog-like domain"/>
    <property type="match status" value="1"/>
</dbReference>
<comment type="similarity">
    <text evidence="4 13">Belongs to the MoeA family.</text>
</comment>
<dbReference type="SMART" id="SM00852">
    <property type="entry name" value="MoCF_biosynth"/>
    <property type="match status" value="1"/>
</dbReference>
<keyword evidence="10 13" id="KW-0460">Magnesium</keyword>
<dbReference type="OrthoDB" id="9804758at2"/>
<evidence type="ECO:0000313" key="16">
    <source>
        <dbReference type="Proteomes" id="UP000036045"/>
    </source>
</evidence>
<dbReference type="Gene3D" id="2.40.340.10">
    <property type="entry name" value="MoeA, C-terminal, domain IV"/>
    <property type="match status" value="1"/>
</dbReference>
<comment type="caution">
    <text evidence="15">The sequence shown here is derived from an EMBL/GenBank/DDBJ whole genome shotgun (WGS) entry which is preliminary data.</text>
</comment>
<reference evidence="15 16" key="1">
    <citation type="submission" date="2015-05" db="EMBL/GenBank/DDBJ databases">
        <title>Whole genome sequence and identification of bacterial endophytes from Costus igneus.</title>
        <authorList>
            <person name="Lee Y.P."/>
            <person name="Gan H.M."/>
            <person name="Eng W."/>
            <person name="Wheatley M.S."/>
            <person name="Caraballo A."/>
            <person name="Polter S."/>
            <person name="Savka M.A."/>
            <person name="Hudson A.O."/>
        </authorList>
    </citation>
    <scope>NUCLEOTIDE SEQUENCE [LARGE SCALE GENOMIC DNA]</scope>
    <source>
        <strain evidence="15 16">RIT379</strain>
    </source>
</reference>
<evidence type="ECO:0000256" key="3">
    <source>
        <dbReference type="ARBA" id="ARBA00005046"/>
    </source>
</evidence>
<proteinExistence type="inferred from homology"/>
<evidence type="ECO:0000256" key="7">
    <source>
        <dbReference type="ARBA" id="ARBA00022505"/>
    </source>
</evidence>
<evidence type="ECO:0000259" key="14">
    <source>
        <dbReference type="SMART" id="SM00852"/>
    </source>
</evidence>
<sequence>MMERREPIKVTEAIERVMQYGAAGGIEHIALEQSMDRVLAEDVLADHDVPPFDRSPYDGYAIRSSDTCRASTENPIALSVIGHIGAGEVFASTVGENQAVRIMTGGPIPVGCDAIIMLELVEEVSEHKICIKRKVKPNDNISFQGEDTTKNAVIVRKGTRINPGNVALLATFGYKQVPVAKKPTVGVIATGSELLEVDEPLVPGKIRNSNSYMIMAQLERAGAKAIYFGQFIDDLEVCYNQVNTAIEQVDFLITTGGVSVGDYDYLPEIYRRMGANVLFNKVGMRPGSVTTVAELAGKLLFGLSGNPSACYVGFELFVRPVLQFFLGNPLAYNKAIQARLGSDFAKPNPFDRFVRGKLYFTEAQPVVTPIGLDKSNVVSSLGEADVLIVLPGGTRGYEQGSSVVALLLEYAEGDAVFLNNYQLKERQHGH</sequence>
<dbReference type="Gene3D" id="3.90.105.10">
    <property type="entry name" value="Molybdopterin biosynthesis moea protein, domain 2"/>
    <property type="match status" value="1"/>
</dbReference>
<dbReference type="FunFam" id="2.170.190.11:FF:000001">
    <property type="entry name" value="Molybdopterin molybdenumtransferase"/>
    <property type="match status" value="1"/>
</dbReference>
<dbReference type="Proteomes" id="UP000036045">
    <property type="component" value="Unassembled WGS sequence"/>
</dbReference>
<dbReference type="EC" id="2.10.1.1" evidence="5 13"/>
<dbReference type="EMBL" id="LDPH01000003">
    <property type="protein sequence ID" value="KLV27684.1"/>
    <property type="molecule type" value="Genomic_DNA"/>
</dbReference>
<dbReference type="GO" id="GO:0006777">
    <property type="term" value="P:Mo-molybdopterin cofactor biosynthetic process"/>
    <property type="evidence" value="ECO:0007669"/>
    <property type="project" value="UniProtKB-UniRule"/>
</dbReference>
<evidence type="ECO:0000256" key="12">
    <source>
        <dbReference type="ARBA" id="ARBA00047317"/>
    </source>
</evidence>
<keyword evidence="7 13" id="KW-0500">Molybdenum</keyword>
<dbReference type="SUPFAM" id="SSF53218">
    <property type="entry name" value="Molybdenum cofactor biosynthesis proteins"/>
    <property type="match status" value="1"/>
</dbReference>
<dbReference type="Pfam" id="PF03453">
    <property type="entry name" value="MoeA_N"/>
    <property type="match status" value="1"/>
</dbReference>
<protein>
    <recommendedName>
        <fullName evidence="6 13">Molybdopterin molybdenumtransferase</fullName>
        <ecNumber evidence="5 13">2.10.1.1</ecNumber>
    </recommendedName>
</protein>
<dbReference type="FunFam" id="3.40.980.10:FF:000004">
    <property type="entry name" value="Molybdopterin molybdenumtransferase"/>
    <property type="match status" value="1"/>
</dbReference>
<dbReference type="UniPathway" id="UPA00344"/>
<dbReference type="SUPFAM" id="SSF63882">
    <property type="entry name" value="MoeA N-terminal region -like"/>
    <property type="match status" value="1"/>
</dbReference>
<dbReference type="GO" id="GO:0046872">
    <property type="term" value="F:metal ion binding"/>
    <property type="evidence" value="ECO:0007669"/>
    <property type="project" value="UniProtKB-UniRule"/>
</dbReference>
<dbReference type="PANTHER" id="PTHR10192">
    <property type="entry name" value="MOLYBDOPTERIN BIOSYNTHESIS PROTEIN"/>
    <property type="match status" value="1"/>
</dbReference>
<dbReference type="InterPro" id="IPR005111">
    <property type="entry name" value="MoeA_C_domain_IV"/>
</dbReference>
<dbReference type="PATRIC" id="fig|1397.4.peg.3303"/>
<evidence type="ECO:0000256" key="10">
    <source>
        <dbReference type="ARBA" id="ARBA00022842"/>
    </source>
</evidence>
<dbReference type="InterPro" id="IPR001453">
    <property type="entry name" value="MoaB/Mog_dom"/>
</dbReference>
<evidence type="ECO:0000256" key="11">
    <source>
        <dbReference type="ARBA" id="ARBA00023150"/>
    </source>
</evidence>
<accession>A0A0J1INX6</accession>
<dbReference type="RefSeq" id="WP_047941005.1">
    <property type="nucleotide sequence ID" value="NZ_JARTLH010000029.1"/>
</dbReference>
<comment type="pathway">
    <text evidence="3 13">Cofactor biosynthesis; molybdopterin biosynthesis.</text>
</comment>
<gene>
    <name evidence="15" type="ORF">ABW02_05945</name>
</gene>
<evidence type="ECO:0000256" key="5">
    <source>
        <dbReference type="ARBA" id="ARBA00013269"/>
    </source>
</evidence>
<dbReference type="AlphaFoldDB" id="A0A0J1INX6"/>
<evidence type="ECO:0000256" key="1">
    <source>
        <dbReference type="ARBA" id="ARBA00001946"/>
    </source>
</evidence>
<evidence type="ECO:0000256" key="2">
    <source>
        <dbReference type="ARBA" id="ARBA00002901"/>
    </source>
</evidence>
<comment type="cofactor">
    <cofactor evidence="1 13">
        <name>Mg(2+)</name>
        <dbReference type="ChEBI" id="CHEBI:18420"/>
    </cofactor>
</comment>
<dbReference type="SUPFAM" id="SSF63867">
    <property type="entry name" value="MoeA C-terminal domain-like"/>
    <property type="match status" value="1"/>
</dbReference>
<evidence type="ECO:0000256" key="6">
    <source>
        <dbReference type="ARBA" id="ARBA00021108"/>
    </source>
</evidence>
<dbReference type="Pfam" id="PF03454">
    <property type="entry name" value="MoeA_C"/>
    <property type="match status" value="1"/>
</dbReference>
<keyword evidence="16" id="KW-1185">Reference proteome</keyword>
<organism evidence="15 16">
    <name type="scientific">Niallia circulans</name>
    <name type="common">Bacillus circulans</name>
    <dbReference type="NCBI Taxonomy" id="1397"/>
    <lineage>
        <taxon>Bacteria</taxon>
        <taxon>Bacillati</taxon>
        <taxon>Bacillota</taxon>
        <taxon>Bacilli</taxon>
        <taxon>Bacillales</taxon>
        <taxon>Bacillaceae</taxon>
        <taxon>Niallia</taxon>
    </lineage>
</organism>
<dbReference type="NCBIfam" id="NF045515">
    <property type="entry name" value="Glp_gephyrin"/>
    <property type="match status" value="1"/>
</dbReference>
<dbReference type="PANTHER" id="PTHR10192:SF5">
    <property type="entry name" value="GEPHYRIN"/>
    <property type="match status" value="1"/>
</dbReference>
<evidence type="ECO:0000313" key="15">
    <source>
        <dbReference type="EMBL" id="KLV27684.1"/>
    </source>
</evidence>
<dbReference type="GO" id="GO:0005829">
    <property type="term" value="C:cytosol"/>
    <property type="evidence" value="ECO:0007669"/>
    <property type="project" value="TreeGrafter"/>
</dbReference>
<evidence type="ECO:0000256" key="8">
    <source>
        <dbReference type="ARBA" id="ARBA00022679"/>
    </source>
</evidence>
<dbReference type="Pfam" id="PF00994">
    <property type="entry name" value="MoCF_biosynth"/>
    <property type="match status" value="1"/>
</dbReference>
<evidence type="ECO:0000256" key="4">
    <source>
        <dbReference type="ARBA" id="ARBA00010763"/>
    </source>
</evidence>
<keyword evidence="9 13" id="KW-0479">Metal-binding</keyword>
<dbReference type="InterPro" id="IPR036425">
    <property type="entry name" value="MoaB/Mog-like_dom_sf"/>
</dbReference>
<dbReference type="InterPro" id="IPR036135">
    <property type="entry name" value="MoeA_linker/N_sf"/>
</dbReference>
<evidence type="ECO:0000256" key="9">
    <source>
        <dbReference type="ARBA" id="ARBA00022723"/>
    </source>
</evidence>
<keyword evidence="8 13" id="KW-0808">Transferase</keyword>
<dbReference type="CDD" id="cd00887">
    <property type="entry name" value="MoeA"/>
    <property type="match status" value="1"/>
</dbReference>
<name>A0A0J1INX6_NIACI</name>
<keyword evidence="11 13" id="KW-0501">Molybdenum cofactor biosynthesis</keyword>
<dbReference type="InterPro" id="IPR005110">
    <property type="entry name" value="MoeA_linker/N"/>
</dbReference>
<dbReference type="InterPro" id="IPR038987">
    <property type="entry name" value="MoeA-like"/>
</dbReference>
<dbReference type="GO" id="GO:0061599">
    <property type="term" value="F:molybdopterin molybdotransferase activity"/>
    <property type="evidence" value="ECO:0007669"/>
    <property type="project" value="UniProtKB-UniRule"/>
</dbReference>